<organism evidence="2 3">
    <name type="scientific">Alicyclobacillus fodiniaquatilis</name>
    <dbReference type="NCBI Taxonomy" id="1661150"/>
    <lineage>
        <taxon>Bacteria</taxon>
        <taxon>Bacillati</taxon>
        <taxon>Bacillota</taxon>
        <taxon>Bacilli</taxon>
        <taxon>Bacillales</taxon>
        <taxon>Alicyclobacillaceae</taxon>
        <taxon>Alicyclobacillus</taxon>
    </lineage>
</organism>
<comment type="caution">
    <text evidence="2">The sequence shown here is derived from an EMBL/GenBank/DDBJ whole genome shotgun (WGS) entry which is preliminary data.</text>
</comment>
<feature type="domain" description="S-adenosyl-L-homocysteine hydrolase NAD binding" evidence="1">
    <location>
        <begin position="132"/>
        <end position="275"/>
    </location>
</feature>
<dbReference type="RefSeq" id="WP_377942511.1">
    <property type="nucleotide sequence ID" value="NZ_JBHUCX010000020.1"/>
</dbReference>
<proteinExistence type="predicted"/>
<gene>
    <name evidence="2" type="primary">dpsA</name>
    <name evidence="2" type="ORF">ACFSB2_08070</name>
</gene>
<dbReference type="InterPro" id="IPR031629">
    <property type="entry name" value="DpaA_N"/>
</dbReference>
<dbReference type="Pfam" id="PF16924">
    <property type="entry name" value="DpaA_N"/>
    <property type="match status" value="1"/>
</dbReference>
<dbReference type="InterPro" id="IPR015878">
    <property type="entry name" value="Ado_hCys_hydrolase_NAD-bd"/>
</dbReference>
<dbReference type="NCBIfam" id="TIGR02853">
    <property type="entry name" value="spore_dpaA"/>
    <property type="match status" value="1"/>
</dbReference>
<keyword evidence="3" id="KW-1185">Reference proteome</keyword>
<reference evidence="3" key="1">
    <citation type="journal article" date="2019" name="Int. J. Syst. Evol. Microbiol.">
        <title>The Global Catalogue of Microorganisms (GCM) 10K type strain sequencing project: providing services to taxonomists for standard genome sequencing and annotation.</title>
        <authorList>
            <consortium name="The Broad Institute Genomics Platform"/>
            <consortium name="The Broad Institute Genome Sequencing Center for Infectious Disease"/>
            <person name="Wu L."/>
            <person name="Ma J."/>
        </authorList>
    </citation>
    <scope>NUCLEOTIDE SEQUENCE [LARGE SCALE GENOMIC DNA]</scope>
    <source>
        <strain evidence="3">CGMCC 1.12286</strain>
    </source>
</reference>
<name>A0ABW4JE38_9BACL</name>
<sequence length="303" mass="32312">MLTGKHLVFIGGDARQLEVIAQVIENDASATLIGFSDMHRTFTDTEHGELSEATLSQADALVLPIAGMDNDGRVDTQFAASPVTLTEEHFRALRPGTFVFTGIARQTLSDWCQAHSLRLVKLMELDEVAISNSIPTAEGAIAIAMKETEITLHGARVVVLGFGRCGQTLAHKLRAMGASVSVCARSAADLARVDEMSLAAVEMKDIESVVATADIVFNTIPALILTAAVLKEMSHDCVIIDIASKPGGTDFRYAERRGLKALLAPSLPGLVAPKTAGRIIAQSVSRILALETDGLHGEEDIWS</sequence>
<accession>A0ABW4JE38</accession>
<dbReference type="InterPro" id="IPR036291">
    <property type="entry name" value="NAD(P)-bd_dom_sf"/>
</dbReference>
<dbReference type="InterPro" id="IPR006140">
    <property type="entry name" value="D-isomer_DH_NAD-bd"/>
</dbReference>
<evidence type="ECO:0000313" key="3">
    <source>
        <dbReference type="Proteomes" id="UP001597079"/>
    </source>
</evidence>
<dbReference type="Pfam" id="PF02826">
    <property type="entry name" value="2-Hacid_dh_C"/>
    <property type="match status" value="1"/>
</dbReference>
<dbReference type="SMART" id="SM00997">
    <property type="entry name" value="AdoHcyase_NAD"/>
    <property type="match status" value="1"/>
</dbReference>
<dbReference type="NCBIfam" id="NF006162">
    <property type="entry name" value="PRK08306.1"/>
    <property type="match status" value="1"/>
</dbReference>
<evidence type="ECO:0000259" key="1">
    <source>
        <dbReference type="SMART" id="SM00997"/>
    </source>
</evidence>
<evidence type="ECO:0000313" key="2">
    <source>
        <dbReference type="EMBL" id="MFD1674654.1"/>
    </source>
</evidence>
<dbReference type="Proteomes" id="UP001597079">
    <property type="component" value="Unassembled WGS sequence"/>
</dbReference>
<dbReference type="EMBL" id="JBHUCX010000020">
    <property type="protein sequence ID" value="MFD1674654.1"/>
    <property type="molecule type" value="Genomic_DNA"/>
</dbReference>
<protein>
    <submittedName>
        <fullName evidence="2">Dipicolinate synthase subunit DpsA</fullName>
    </submittedName>
</protein>
<dbReference type="InterPro" id="IPR014215">
    <property type="entry name" value="Dipicolinic_acid_synth_A"/>
</dbReference>
<dbReference type="Gene3D" id="3.40.50.720">
    <property type="entry name" value="NAD(P)-binding Rossmann-like Domain"/>
    <property type="match status" value="2"/>
</dbReference>
<dbReference type="SUPFAM" id="SSF51735">
    <property type="entry name" value="NAD(P)-binding Rossmann-fold domains"/>
    <property type="match status" value="1"/>
</dbReference>